<organism evidence="1 2">
    <name type="scientific">Rhabditophanes sp. KR3021</name>
    <dbReference type="NCBI Taxonomy" id="114890"/>
    <lineage>
        <taxon>Eukaryota</taxon>
        <taxon>Metazoa</taxon>
        <taxon>Ecdysozoa</taxon>
        <taxon>Nematoda</taxon>
        <taxon>Chromadorea</taxon>
        <taxon>Rhabditida</taxon>
        <taxon>Tylenchina</taxon>
        <taxon>Panagrolaimomorpha</taxon>
        <taxon>Strongyloidoidea</taxon>
        <taxon>Alloionematidae</taxon>
        <taxon>Rhabditophanes</taxon>
    </lineage>
</organism>
<proteinExistence type="predicted"/>
<dbReference type="Proteomes" id="UP000095286">
    <property type="component" value="Unplaced"/>
</dbReference>
<sequence>MKVIYLNMVNYCYLIIYLNVRNGLIRGRRILNKNGNRGYVYLGIPYAETPSNILRFSVPTDKDNWEGELDATQYKDGCPWNTSTTDNKHDAYNTSENCLTVNVFTSASCLIYGNCPVVFFGLGGGFRFNSPVILDQTILIDNFANNDRNIIFVSFSHRLGMLGLLNLNNKLNLSTQPNILLFDTLKALKWVHKEIVQFGGDAARITLMGHSAGSCIMTYLSVSPKAYGLYDKVILMSAARLPFEFGNNNQNVSRQLAIHAECAFQSTDWDKVEDVENVLDCLRKKDVSELMSIQKLLEDSGVFFESISQDSGKNSFFERPIDVLEKVKPNVAMLLGTTKEEIGRGKNLLLKNNTTIVDVEKLKAVCNAFITAFDFEYVEAATNECVLQYKDDPYATIHIEDDLIFNLPILHQATLNSGRGLPTFLYQFEFSGSLNKSSQPSNFPYHGFELRYLVGLHSENMSIIEKIVQRQFSKMFISFIAKGNPGCEDIRFKQFDNKINNYFVVDFNYKLEISGMTNNYHEKASNFWNRILPDKVGSYNHESDEGDYLKVQKKCSSAMNNASYIELSYPESFYKGIDPPKPSNSYQTKSSILISCLLLISSIMVAFDFVLSIVQHALLYAGQKMRLHCTGMKYQKMGKCVIHLGGYAHDLYYKIRMYRLRLNKGSGEKLRMDPIAEREGTGITFTTSTPYRYSTGRQVTALKSGFKDDITSITLTPIAKRRHRAAT</sequence>
<name>A0AC35TJE7_9BILA</name>
<reference evidence="2" key="1">
    <citation type="submission" date="2016-11" db="UniProtKB">
        <authorList>
            <consortium name="WormBaseParasite"/>
        </authorList>
    </citation>
    <scope>IDENTIFICATION</scope>
    <source>
        <strain evidence="2">KR3021</strain>
    </source>
</reference>
<protein>
    <submittedName>
        <fullName evidence="2">COesterase domain-containing protein</fullName>
    </submittedName>
</protein>
<dbReference type="WBParaSite" id="RSKR_0000126700.1">
    <property type="protein sequence ID" value="RSKR_0000126700.1"/>
    <property type="gene ID" value="RSKR_0000126700"/>
</dbReference>
<evidence type="ECO:0000313" key="2">
    <source>
        <dbReference type="WBParaSite" id="RSKR_0000126700.1"/>
    </source>
</evidence>
<evidence type="ECO:0000313" key="1">
    <source>
        <dbReference type="Proteomes" id="UP000095286"/>
    </source>
</evidence>
<accession>A0AC35TJE7</accession>